<name>A0A510K520_9FUSO</name>
<evidence type="ECO:0000256" key="3">
    <source>
        <dbReference type="RuleBase" id="RU362026"/>
    </source>
</evidence>
<evidence type="ECO:0000313" key="6">
    <source>
        <dbReference type="Proteomes" id="UP000422644"/>
    </source>
</evidence>
<dbReference type="GO" id="GO:0005737">
    <property type="term" value="C:cytoplasm"/>
    <property type="evidence" value="ECO:0007669"/>
    <property type="project" value="TreeGrafter"/>
</dbReference>
<dbReference type="InterPro" id="IPR029063">
    <property type="entry name" value="SAM-dependent_MTases_sf"/>
</dbReference>
<keyword evidence="2" id="KW-0808">Transferase</keyword>
<dbReference type="OrthoDB" id="9800801at2"/>
<dbReference type="PANTHER" id="PTHR13370:SF3">
    <property type="entry name" value="TRNA (GUANINE(10)-N2)-METHYLTRANSFERASE HOMOLOG"/>
    <property type="match status" value="1"/>
</dbReference>
<evidence type="ECO:0000256" key="2">
    <source>
        <dbReference type="ARBA" id="ARBA00022679"/>
    </source>
</evidence>
<proteinExistence type="inferred from homology"/>
<keyword evidence="1 5" id="KW-0489">Methyltransferase</keyword>
<dbReference type="Gene3D" id="3.40.50.150">
    <property type="entry name" value="Vaccinia Virus protein VP39"/>
    <property type="match status" value="1"/>
</dbReference>
<keyword evidence="6" id="KW-1185">Reference proteome</keyword>
<comment type="similarity">
    <text evidence="3">Belongs to the N(4)/N(6)-methyltransferase family.</text>
</comment>
<dbReference type="EC" id="2.1.1.-" evidence="3"/>
<dbReference type="InterPro" id="IPR002941">
    <property type="entry name" value="DNA_methylase_N4/N6"/>
</dbReference>
<dbReference type="Proteomes" id="UP000422644">
    <property type="component" value="Chromosome"/>
</dbReference>
<dbReference type="GO" id="GO:0008170">
    <property type="term" value="F:N-methyltransferase activity"/>
    <property type="evidence" value="ECO:0007669"/>
    <property type="project" value="InterPro"/>
</dbReference>
<sequence length="302" mass="34564">MFNKIVQGDSIIELNNIDSASIHAIISDIPYGIGIDDWDVLHNNTNSAYGGATSNQLKLGNHFKRRGKPLNGWSEADKKIPLEYQEWCRKWTSNWYRVLKPGASCFIFAGRRYAHRCIVAMEEAGFTFKDMLSWEKTRAPQRAQRVSAVFERRKDFENAKKWDGWRLANLKPLFEPILWFQKPYTLGGTITDNILKYEVGAWNERAFKENKLFADSVDISNILKVEYNKNDTGLHKAQKPLKLIEILIKLVTLEGQVVLDPFVGSGTVCAAAKKLNRQFLGIEINPEYVKIANERINKILGK</sequence>
<dbReference type="PANTHER" id="PTHR13370">
    <property type="entry name" value="RNA METHYLASE-RELATED"/>
    <property type="match status" value="1"/>
</dbReference>
<evidence type="ECO:0000256" key="1">
    <source>
        <dbReference type="ARBA" id="ARBA00022603"/>
    </source>
</evidence>
<dbReference type="GO" id="GO:0032259">
    <property type="term" value="P:methylation"/>
    <property type="evidence" value="ECO:0007669"/>
    <property type="project" value="UniProtKB-KW"/>
</dbReference>
<organism evidence="5 6">
    <name type="scientific">Leptotrichia trevisanii</name>
    <dbReference type="NCBI Taxonomy" id="109328"/>
    <lineage>
        <taxon>Bacteria</taxon>
        <taxon>Fusobacteriati</taxon>
        <taxon>Fusobacteriota</taxon>
        <taxon>Fusobacteriia</taxon>
        <taxon>Fusobacteriales</taxon>
        <taxon>Leptotrichiaceae</taxon>
        <taxon>Leptotrichia</taxon>
    </lineage>
</organism>
<accession>A0A510K520</accession>
<dbReference type="PRINTS" id="PR00508">
    <property type="entry name" value="S21N4MTFRASE"/>
</dbReference>
<dbReference type="SUPFAM" id="SSF53335">
    <property type="entry name" value="S-adenosyl-L-methionine-dependent methyltransferases"/>
    <property type="match status" value="1"/>
</dbReference>
<gene>
    <name evidence="5" type="ORF">JMUB3870_1041</name>
</gene>
<feature type="domain" description="DNA methylase N-4/N-6" evidence="4">
    <location>
        <begin position="22"/>
        <end position="294"/>
    </location>
</feature>
<evidence type="ECO:0000259" key="4">
    <source>
        <dbReference type="Pfam" id="PF01555"/>
    </source>
</evidence>
<dbReference type="RefSeq" id="WP_155282643.1">
    <property type="nucleotide sequence ID" value="NZ_AP019831.1"/>
</dbReference>
<dbReference type="Pfam" id="PF01555">
    <property type="entry name" value="N6_N4_Mtase"/>
    <property type="match status" value="1"/>
</dbReference>
<protein>
    <recommendedName>
        <fullName evidence="3">Methyltransferase</fullName>
        <ecNumber evidence="3">2.1.1.-</ecNumber>
    </recommendedName>
</protein>
<dbReference type="InterPro" id="IPR001091">
    <property type="entry name" value="RM_Methyltransferase"/>
</dbReference>
<dbReference type="REBASE" id="355141">
    <property type="entry name" value="M.Ltr3870ORF1041P"/>
</dbReference>
<evidence type="ECO:0000313" key="5">
    <source>
        <dbReference type="EMBL" id="BBM44923.1"/>
    </source>
</evidence>
<reference evidence="5 6" key="1">
    <citation type="submission" date="2019-07" db="EMBL/GenBank/DDBJ databases">
        <title>Complete Genome Sequence of Leptotrichia trevisanii Strain JMUB3870.</title>
        <authorList>
            <person name="Watanabe S."/>
            <person name="Cui L."/>
        </authorList>
    </citation>
    <scope>NUCLEOTIDE SEQUENCE [LARGE SCALE GENOMIC DNA]</scope>
    <source>
        <strain evidence="5 6">JMUB3870</strain>
    </source>
</reference>
<dbReference type="AlphaFoldDB" id="A0A510K520"/>
<dbReference type="EMBL" id="AP019831">
    <property type="protein sequence ID" value="BBM44923.1"/>
    <property type="molecule type" value="Genomic_DNA"/>
</dbReference>
<dbReference type="GO" id="GO:0003677">
    <property type="term" value="F:DNA binding"/>
    <property type="evidence" value="ECO:0007669"/>
    <property type="project" value="InterPro"/>
</dbReference>